<feature type="region of interest" description="Disordered" evidence="1">
    <location>
        <begin position="569"/>
        <end position="588"/>
    </location>
</feature>
<dbReference type="HOGENOM" id="CLU_016411_0_0_1"/>
<feature type="compositionally biased region" description="Polar residues" evidence="1">
    <location>
        <begin position="32"/>
        <end position="42"/>
    </location>
</feature>
<reference evidence="3" key="1">
    <citation type="journal article" date="2013" name="Nature">
        <title>Pan genome of the phytoplankton Emiliania underpins its global distribution.</title>
        <authorList>
            <person name="Read B.A."/>
            <person name="Kegel J."/>
            <person name="Klute M.J."/>
            <person name="Kuo A."/>
            <person name="Lefebvre S.C."/>
            <person name="Maumus F."/>
            <person name="Mayer C."/>
            <person name="Miller J."/>
            <person name="Monier A."/>
            <person name="Salamov A."/>
            <person name="Young J."/>
            <person name="Aguilar M."/>
            <person name="Claverie J.M."/>
            <person name="Frickenhaus S."/>
            <person name="Gonzalez K."/>
            <person name="Herman E.K."/>
            <person name="Lin Y.C."/>
            <person name="Napier J."/>
            <person name="Ogata H."/>
            <person name="Sarno A.F."/>
            <person name="Shmutz J."/>
            <person name="Schroeder D."/>
            <person name="de Vargas C."/>
            <person name="Verret F."/>
            <person name="von Dassow P."/>
            <person name="Valentin K."/>
            <person name="Van de Peer Y."/>
            <person name="Wheeler G."/>
            <person name="Dacks J.B."/>
            <person name="Delwiche C.F."/>
            <person name="Dyhrman S.T."/>
            <person name="Glockner G."/>
            <person name="John U."/>
            <person name="Richards T."/>
            <person name="Worden A.Z."/>
            <person name="Zhang X."/>
            <person name="Grigoriev I.V."/>
            <person name="Allen A.E."/>
            <person name="Bidle K."/>
            <person name="Borodovsky M."/>
            <person name="Bowler C."/>
            <person name="Brownlee C."/>
            <person name="Cock J.M."/>
            <person name="Elias M."/>
            <person name="Gladyshev V.N."/>
            <person name="Groth M."/>
            <person name="Guda C."/>
            <person name="Hadaegh A."/>
            <person name="Iglesias-Rodriguez M.D."/>
            <person name="Jenkins J."/>
            <person name="Jones B.M."/>
            <person name="Lawson T."/>
            <person name="Leese F."/>
            <person name="Lindquist E."/>
            <person name="Lobanov A."/>
            <person name="Lomsadze A."/>
            <person name="Malik S.B."/>
            <person name="Marsh M.E."/>
            <person name="Mackinder L."/>
            <person name="Mock T."/>
            <person name="Mueller-Roeber B."/>
            <person name="Pagarete A."/>
            <person name="Parker M."/>
            <person name="Probert I."/>
            <person name="Quesneville H."/>
            <person name="Raines C."/>
            <person name="Rensing S.A."/>
            <person name="Riano-Pachon D.M."/>
            <person name="Richier S."/>
            <person name="Rokitta S."/>
            <person name="Shiraiwa Y."/>
            <person name="Soanes D.M."/>
            <person name="van der Giezen M."/>
            <person name="Wahlund T.M."/>
            <person name="Williams B."/>
            <person name="Wilson W."/>
            <person name="Wolfe G."/>
            <person name="Wurch L.L."/>
        </authorList>
    </citation>
    <scope>NUCLEOTIDE SEQUENCE</scope>
</reference>
<protein>
    <submittedName>
        <fullName evidence="2">Uncharacterized protein</fullName>
    </submittedName>
</protein>
<reference evidence="2" key="2">
    <citation type="submission" date="2024-10" db="UniProtKB">
        <authorList>
            <consortium name="EnsemblProtists"/>
        </authorList>
    </citation>
    <scope>IDENTIFICATION</scope>
</reference>
<keyword evidence="3" id="KW-1185">Reference proteome</keyword>
<dbReference type="GeneID" id="17253789"/>
<evidence type="ECO:0000256" key="1">
    <source>
        <dbReference type="SAM" id="MobiDB-lite"/>
    </source>
</evidence>
<feature type="compositionally biased region" description="Acidic residues" evidence="1">
    <location>
        <begin position="319"/>
        <end position="338"/>
    </location>
</feature>
<dbReference type="Proteomes" id="UP000013827">
    <property type="component" value="Unassembled WGS sequence"/>
</dbReference>
<dbReference type="EnsemblProtists" id="EOD07678">
    <property type="protein sequence ID" value="EOD07678"/>
    <property type="gene ID" value="EMIHUDRAFT_106417"/>
</dbReference>
<feature type="region of interest" description="Disordered" evidence="1">
    <location>
        <begin position="317"/>
        <end position="368"/>
    </location>
</feature>
<name>A0A0D3I8U3_EMIH1</name>
<dbReference type="PROSITE" id="PS51257">
    <property type="entry name" value="PROKAR_LIPOPROTEIN"/>
    <property type="match status" value="1"/>
</dbReference>
<feature type="region of interest" description="Disordered" evidence="1">
    <location>
        <begin position="695"/>
        <end position="719"/>
    </location>
</feature>
<proteinExistence type="predicted"/>
<organism evidence="2 3">
    <name type="scientific">Emiliania huxleyi (strain CCMP1516)</name>
    <dbReference type="NCBI Taxonomy" id="280463"/>
    <lineage>
        <taxon>Eukaryota</taxon>
        <taxon>Haptista</taxon>
        <taxon>Haptophyta</taxon>
        <taxon>Prymnesiophyceae</taxon>
        <taxon>Isochrysidales</taxon>
        <taxon>Noelaerhabdaceae</taxon>
        <taxon>Emiliania</taxon>
    </lineage>
</organism>
<accession>A0A0D3I8U3</accession>
<sequence>MYMRRGSKRSLQAYQSGSGAGGGCSSADGKSPPSSGDENASNGVDLLSGQHDDDKWADSLASPPRPVPAAAKPAFKLRLMHEEPETAAEAAARAAEAQQRAGARADAQAWDCAKFQVRLQQAIKAADEGAGGDASAAAGRVSARLSSGKARAAIKESIDDGNRDDRGQVCAGRRQGQQNHDGSIYVTGPCKARAQGVLGTMPTAEAEEALLTTLVTEVDMCLELPALQDAVVAAHSAQRAGTTTVAGGGGQIRVVSRAVKALREVERFNAARERGEVPPHVLAQAAANKAAAERQRTRAELWEEVCGAATLMAAAAAAVEEEEPAGMEEEEGDEEPLADPDQLAAAAAAVEAEEAEGSEAAAEVGAASHPRAPTCTRFALAQLGQLWRDAGLIGPAAEVREHFGTTPLWLLRHVGMRLAIQRRRLAAEAVAGLDCSYLLRLGMQDVLIGYNDKLDIATGILPSGRVMGRIGIINCFKFVSSLPRVRPGALSVKPRRKLFEEYLRLKEQSQAEVGRAIFGEGDGSARLRGGLKEWAGRRSLGTDAVKEAAEAVKTFLAAVDFEELRAEAGAQQSASRAPRSPAARAHTTGIQSPRVCVCDAGARREQDAPAADAGAGADDEQRKLFEEYLRLKEQSQAEVGRAIFGEGDGSARLRGGLKGWAGRRSLGTDAVKEAAEAVKAFLAAVDFEELRAEAGAQQSASRAPRSPAAPHGRSPRAPSLLVYDHDAQGQGGLLFKREIGSFFQSDISMREGEDGPMILDLDIGRAMHELAMKTGAYTHRAGGVEQPIAGQSEQAKLIVDALRRALLTDATLSSACGGSAVLMAQPFVLVDSAGEVHGRPDMVAFALQHSAVLAYISKIRTKKEE</sequence>
<evidence type="ECO:0000313" key="2">
    <source>
        <dbReference type="EnsemblProtists" id="EOD07678"/>
    </source>
</evidence>
<dbReference type="KEGG" id="ehx:EMIHUDRAFT_106417"/>
<feature type="region of interest" description="Disordered" evidence="1">
    <location>
        <begin position="1"/>
        <end position="75"/>
    </location>
</feature>
<feature type="compositionally biased region" description="Low complexity" evidence="1">
    <location>
        <begin position="358"/>
        <end position="368"/>
    </location>
</feature>
<dbReference type="AlphaFoldDB" id="A0A0D3I8U3"/>
<evidence type="ECO:0000313" key="3">
    <source>
        <dbReference type="Proteomes" id="UP000013827"/>
    </source>
</evidence>
<dbReference type="PaxDb" id="2903-EOD07678"/>
<dbReference type="RefSeq" id="XP_005760107.1">
    <property type="nucleotide sequence ID" value="XM_005760050.1"/>
</dbReference>
<feature type="compositionally biased region" description="Low complexity" evidence="1">
    <location>
        <begin position="570"/>
        <end position="585"/>
    </location>
</feature>